<evidence type="ECO:0000256" key="13">
    <source>
        <dbReference type="ARBA" id="ARBA00023204"/>
    </source>
</evidence>
<dbReference type="GO" id="GO:0006284">
    <property type="term" value="P:base-excision repair"/>
    <property type="evidence" value="ECO:0007669"/>
    <property type="project" value="InterPro"/>
</dbReference>
<dbReference type="GO" id="GO:0032357">
    <property type="term" value="F:oxidized purine DNA binding"/>
    <property type="evidence" value="ECO:0007669"/>
    <property type="project" value="TreeGrafter"/>
</dbReference>
<dbReference type="Gene3D" id="1.10.340.30">
    <property type="entry name" value="Hypothetical protein, domain 2"/>
    <property type="match status" value="1"/>
</dbReference>
<evidence type="ECO:0000259" key="17">
    <source>
        <dbReference type="PROSITE" id="PS51462"/>
    </source>
</evidence>
<evidence type="ECO:0000256" key="8">
    <source>
        <dbReference type="ARBA" id="ARBA00022723"/>
    </source>
</evidence>
<dbReference type="PROSITE" id="PS00893">
    <property type="entry name" value="NUDIX_BOX"/>
    <property type="match status" value="1"/>
</dbReference>
<dbReference type="GO" id="GO:0008413">
    <property type="term" value="F:8-oxo-7,8-dihydroguanosine triphosphate pyrophosphatase activity"/>
    <property type="evidence" value="ECO:0007669"/>
    <property type="project" value="InterPro"/>
</dbReference>
<evidence type="ECO:0000313" key="18">
    <source>
        <dbReference type="EMBL" id="GAP64349.1"/>
    </source>
</evidence>
<keyword evidence="8 16" id="KW-0479">Metal-binding</keyword>
<dbReference type="RefSeq" id="WP_200907455.1">
    <property type="nucleotide sequence ID" value="NZ_BBZA01000245.1"/>
</dbReference>
<comment type="similarity">
    <text evidence="4">Belongs to the Nth/MutY family.</text>
</comment>
<dbReference type="Proteomes" id="UP000037784">
    <property type="component" value="Unassembled WGS sequence"/>
</dbReference>
<dbReference type="InterPro" id="IPR023170">
    <property type="entry name" value="HhH_base_excis_C"/>
</dbReference>
<dbReference type="AlphaFoldDB" id="A0A0M8KBI6"/>
<dbReference type="SMART" id="SM00478">
    <property type="entry name" value="ENDO3c"/>
    <property type="match status" value="1"/>
</dbReference>
<comment type="catalytic activity">
    <reaction evidence="1">
        <text>Hydrolyzes free adenine bases from 7,8-dihydro-8-oxoguanine:adenine mismatched double-stranded DNA, leaving an apurinic site.</text>
        <dbReference type="EC" id="3.2.2.31"/>
    </reaction>
</comment>
<dbReference type="InterPro" id="IPR003651">
    <property type="entry name" value="Endonuclease3_FeS-loop_motif"/>
</dbReference>
<dbReference type="STRING" id="872965.SE16_12245"/>
<evidence type="ECO:0000256" key="15">
    <source>
        <dbReference type="PIRSR" id="PIRSR603561-1"/>
    </source>
</evidence>
<dbReference type="GO" id="GO:0034039">
    <property type="term" value="F:8-oxo-7,8-dihydroguanine DNA N-glycosylase activity"/>
    <property type="evidence" value="ECO:0007669"/>
    <property type="project" value="TreeGrafter"/>
</dbReference>
<dbReference type="PANTHER" id="PTHR42944:SF1">
    <property type="entry name" value="ADENINE DNA GLYCOSYLASE"/>
    <property type="match status" value="1"/>
</dbReference>
<evidence type="ECO:0000256" key="11">
    <source>
        <dbReference type="ARBA" id="ARBA00023004"/>
    </source>
</evidence>
<evidence type="ECO:0000256" key="16">
    <source>
        <dbReference type="PIRSR" id="PIRSR603561-2"/>
    </source>
</evidence>
<comment type="function">
    <text evidence="3">Adenine glycosylase active on G-A mispairs. MutY also corrects error-prone DNA synthesis past GO lesions which are due to the oxidatively damaged form of guanine: 7,8-dihydro-8-oxoguanine (8-oxo-dGTP).</text>
</comment>
<evidence type="ECO:0000256" key="14">
    <source>
        <dbReference type="ARBA" id="ARBA00023295"/>
    </source>
</evidence>
<keyword evidence="14" id="KW-0326">Glycosidase</keyword>
<dbReference type="Pfam" id="PF00633">
    <property type="entry name" value="HHH"/>
    <property type="match status" value="1"/>
</dbReference>
<dbReference type="EC" id="3.2.2.31" evidence="5"/>
<evidence type="ECO:0000256" key="4">
    <source>
        <dbReference type="ARBA" id="ARBA00008343"/>
    </source>
</evidence>
<dbReference type="PROSITE" id="PS01155">
    <property type="entry name" value="ENDONUCLEASE_III_2"/>
    <property type="match status" value="1"/>
</dbReference>
<dbReference type="InterPro" id="IPR003265">
    <property type="entry name" value="HhH-GPD_domain"/>
</dbReference>
<dbReference type="EMBL" id="BBZA01000245">
    <property type="protein sequence ID" value="GAP64349.1"/>
    <property type="molecule type" value="Genomic_DNA"/>
</dbReference>
<comment type="cofactor">
    <cofactor evidence="16">
        <name>Mg(2+)</name>
        <dbReference type="ChEBI" id="CHEBI:18420"/>
    </cofactor>
</comment>
<dbReference type="PRINTS" id="PR00502">
    <property type="entry name" value="NUDIXFAMILY"/>
</dbReference>
<evidence type="ECO:0000256" key="1">
    <source>
        <dbReference type="ARBA" id="ARBA00000843"/>
    </source>
</evidence>
<comment type="caution">
    <text evidence="18">The sequence shown here is derived from an EMBL/GenBank/DDBJ whole genome shotgun (WGS) entry which is preliminary data.</text>
</comment>
<dbReference type="NCBIfam" id="TIGR01084">
    <property type="entry name" value="mutY"/>
    <property type="match status" value="1"/>
</dbReference>
<dbReference type="GO" id="GO:0000701">
    <property type="term" value="F:purine-specific mismatch base pair DNA N-glycosylase activity"/>
    <property type="evidence" value="ECO:0007669"/>
    <property type="project" value="UniProtKB-EC"/>
</dbReference>
<dbReference type="FunFam" id="1.10.340.30:FF:000002">
    <property type="entry name" value="Adenine DNA glycosylase"/>
    <property type="match status" value="1"/>
</dbReference>
<dbReference type="Gene3D" id="1.10.1670.10">
    <property type="entry name" value="Helix-hairpin-Helix base-excision DNA repair enzymes (C-terminal)"/>
    <property type="match status" value="1"/>
</dbReference>
<dbReference type="FunCoup" id="A0A0M8KBI6">
    <property type="interactions" value="473"/>
</dbReference>
<dbReference type="Pfam" id="PF14815">
    <property type="entry name" value="NUDIX_4"/>
    <property type="match status" value="1"/>
</dbReference>
<keyword evidence="7" id="KW-0004">4Fe-4S</keyword>
<dbReference type="NCBIfam" id="TIGR00586">
    <property type="entry name" value="mutt"/>
    <property type="match status" value="1"/>
</dbReference>
<dbReference type="GO" id="GO:0051539">
    <property type="term" value="F:4 iron, 4 sulfur cluster binding"/>
    <property type="evidence" value="ECO:0007669"/>
    <property type="project" value="UniProtKB-KW"/>
</dbReference>
<dbReference type="InterPro" id="IPR004035">
    <property type="entry name" value="Endouclease-III_FeS-bd_BS"/>
</dbReference>
<dbReference type="InterPro" id="IPR029119">
    <property type="entry name" value="MutY_C"/>
</dbReference>
<dbReference type="SUPFAM" id="SSF48150">
    <property type="entry name" value="DNA-glycosylase"/>
    <property type="match status" value="1"/>
</dbReference>
<proteinExistence type="inferred from homology"/>
<dbReference type="PROSITE" id="PS51462">
    <property type="entry name" value="NUDIX"/>
    <property type="match status" value="1"/>
</dbReference>
<dbReference type="InterPro" id="IPR020084">
    <property type="entry name" value="NUDIX_hydrolase_CS"/>
</dbReference>
<feature type="binding site" evidence="16">
    <location>
        <position position="276"/>
    </location>
    <ligand>
        <name>Mg(2+)</name>
        <dbReference type="ChEBI" id="CHEBI:18420"/>
    </ligand>
</feature>
<protein>
    <recommendedName>
        <fullName evidence="6">Adenine DNA glycosylase</fullName>
        <ecNumber evidence="5">3.2.2.31</ecNumber>
    </recommendedName>
</protein>
<dbReference type="InterPro" id="IPR003561">
    <property type="entry name" value="Mutator_MutT"/>
</dbReference>
<dbReference type="GO" id="GO:0046872">
    <property type="term" value="F:metal ion binding"/>
    <property type="evidence" value="ECO:0007669"/>
    <property type="project" value="UniProtKB-KW"/>
</dbReference>
<dbReference type="InterPro" id="IPR015797">
    <property type="entry name" value="NUDIX_hydrolase-like_dom_sf"/>
</dbReference>
<dbReference type="InterPro" id="IPR005760">
    <property type="entry name" value="A/G_AdeGlyc_MutY"/>
</dbReference>
<dbReference type="Gene3D" id="3.90.79.10">
    <property type="entry name" value="Nucleoside Triphosphate Pyrophosphohydrolase"/>
    <property type="match status" value="1"/>
</dbReference>
<dbReference type="InterPro" id="IPR004036">
    <property type="entry name" value="Endonuclease-III-like_CS2"/>
</dbReference>
<dbReference type="PANTHER" id="PTHR42944">
    <property type="entry name" value="ADENINE DNA GLYCOSYLASE"/>
    <property type="match status" value="1"/>
</dbReference>
<dbReference type="InterPro" id="IPR000086">
    <property type="entry name" value="NUDIX_hydrolase_dom"/>
</dbReference>
<evidence type="ECO:0000256" key="10">
    <source>
        <dbReference type="ARBA" id="ARBA00022801"/>
    </source>
</evidence>
<dbReference type="Pfam" id="PF00730">
    <property type="entry name" value="HhH-GPD"/>
    <property type="match status" value="1"/>
</dbReference>
<keyword evidence="9" id="KW-0227">DNA damage</keyword>
<dbReference type="InterPro" id="IPR000445">
    <property type="entry name" value="HhH_motif"/>
</dbReference>
<dbReference type="CDD" id="cd00056">
    <property type="entry name" value="ENDO3c"/>
    <property type="match status" value="1"/>
</dbReference>
<dbReference type="InterPro" id="IPR011257">
    <property type="entry name" value="DNA_glycosylase"/>
</dbReference>
<dbReference type="PROSITE" id="PS00764">
    <property type="entry name" value="ENDONUCLEASE_III_1"/>
    <property type="match status" value="1"/>
</dbReference>
<keyword evidence="10" id="KW-0378">Hydrolase</keyword>
<dbReference type="InterPro" id="IPR020476">
    <property type="entry name" value="Nudix_hydrolase"/>
</dbReference>
<dbReference type="InParanoid" id="A0A0M8KBI6"/>
<dbReference type="GO" id="GO:0035485">
    <property type="term" value="F:adenine/guanine mispair binding"/>
    <property type="evidence" value="ECO:0007669"/>
    <property type="project" value="TreeGrafter"/>
</dbReference>
<keyword evidence="16" id="KW-0460">Magnesium</keyword>
<sequence length="376" mass="42294">MTAKDHMARAEHLPNAERFARALLEWYDTHRRDLPWRGTRDPYAIWVSEIMLQQTQVARVAEYFARWMARFPTVQALAEASLDDVLKLWEGLGYYSRARNLHKAAKVIVEERQGRFPRTAAEWQKLPGVGPYTAAAIASIAFGEPVAALDGNLKRVLARVCLVETPINTPEGTRLLHDIAQALVPSQRAGDWNQALMDVGAEICTPRSPRCLLCPVQTHCAAAAHQRQHDLPRRRARGKRPHYLVTAALIWNEAGQLLIAQRPHDKMLGGLWEFPGGKCEAGETLDACLRREIREELGIEIEVGEHLTTVEHAYTHFSITLHAFHCRYVGGEPQALGVADWRWVFPDELDAFAWPSTDAKIIATLRAAQLTAESED</sequence>
<evidence type="ECO:0000256" key="3">
    <source>
        <dbReference type="ARBA" id="ARBA00002933"/>
    </source>
</evidence>
<gene>
    <name evidence="18" type="primary">mutY</name>
    <name evidence="18" type="ORF">ARMA_2772</name>
</gene>
<keyword evidence="13" id="KW-0234">DNA repair</keyword>
<evidence type="ECO:0000256" key="5">
    <source>
        <dbReference type="ARBA" id="ARBA00012045"/>
    </source>
</evidence>
<feature type="binding site" evidence="15">
    <location>
        <begin position="273"/>
        <end position="276"/>
    </location>
    <ligand>
        <name>8-oxo-dGTP</name>
        <dbReference type="ChEBI" id="CHEBI:77896"/>
    </ligand>
</feature>
<evidence type="ECO:0000256" key="6">
    <source>
        <dbReference type="ARBA" id="ARBA00022023"/>
    </source>
</evidence>
<evidence type="ECO:0000256" key="2">
    <source>
        <dbReference type="ARBA" id="ARBA00001966"/>
    </source>
</evidence>
<evidence type="ECO:0000256" key="12">
    <source>
        <dbReference type="ARBA" id="ARBA00023014"/>
    </source>
</evidence>
<keyword evidence="11" id="KW-0408">Iron</keyword>
<dbReference type="GO" id="GO:0006298">
    <property type="term" value="P:mismatch repair"/>
    <property type="evidence" value="ECO:0007669"/>
    <property type="project" value="TreeGrafter"/>
</dbReference>
<name>A0A0M8KBI6_9CHLR</name>
<organism evidence="18 19">
    <name type="scientific">Ardenticatena maritima</name>
    <dbReference type="NCBI Taxonomy" id="872965"/>
    <lineage>
        <taxon>Bacteria</taxon>
        <taxon>Bacillati</taxon>
        <taxon>Chloroflexota</taxon>
        <taxon>Ardenticatenia</taxon>
        <taxon>Ardenticatenales</taxon>
        <taxon>Ardenticatenaceae</taxon>
        <taxon>Ardenticatena</taxon>
    </lineage>
</organism>
<dbReference type="SUPFAM" id="SSF55811">
    <property type="entry name" value="Nudix"/>
    <property type="match status" value="1"/>
</dbReference>
<evidence type="ECO:0000313" key="19">
    <source>
        <dbReference type="Proteomes" id="UP000037784"/>
    </source>
</evidence>
<reference evidence="19" key="1">
    <citation type="submission" date="2015-08" db="EMBL/GenBank/DDBJ databases">
        <title>Draft Genome Sequence of a Heterotrophic Facultative Anaerobic Bacterium Ardenticatena maritima Strain 110S.</title>
        <authorList>
            <person name="Kawaichi S."/>
            <person name="Yoshida T."/>
            <person name="Sako Y."/>
            <person name="Nakamura R."/>
        </authorList>
    </citation>
    <scope>NUCLEOTIDE SEQUENCE [LARGE SCALE GENOMIC DNA]</scope>
    <source>
        <strain evidence="19">110S</strain>
    </source>
</reference>
<dbReference type="SMART" id="SM00525">
    <property type="entry name" value="FES"/>
    <property type="match status" value="1"/>
</dbReference>
<dbReference type="CDD" id="cd03425">
    <property type="entry name" value="NUDIX_MutT_NudA_like"/>
    <property type="match status" value="1"/>
</dbReference>
<dbReference type="Pfam" id="PF10576">
    <property type="entry name" value="EndIII_4Fe-2S"/>
    <property type="match status" value="1"/>
</dbReference>
<feature type="binding site" evidence="15">
    <location>
        <position position="262"/>
    </location>
    <ligand>
        <name>8-oxo-dGTP</name>
        <dbReference type="ChEBI" id="CHEBI:77896"/>
    </ligand>
</feature>
<keyword evidence="19" id="KW-1185">Reference proteome</keyword>
<evidence type="ECO:0000256" key="9">
    <source>
        <dbReference type="ARBA" id="ARBA00022763"/>
    </source>
</evidence>
<keyword evidence="12" id="KW-0411">Iron-sulfur</keyword>
<accession>A0A0M8KBI6</accession>
<comment type="cofactor">
    <cofactor evidence="2">
        <name>[4Fe-4S] cluster</name>
        <dbReference type="ChEBI" id="CHEBI:49883"/>
    </cofactor>
</comment>
<evidence type="ECO:0000256" key="7">
    <source>
        <dbReference type="ARBA" id="ARBA00022485"/>
    </source>
</evidence>
<feature type="domain" description="Nudix hydrolase" evidence="17">
    <location>
        <begin position="241"/>
        <end position="369"/>
    </location>
</feature>
<feature type="binding site" evidence="16">
    <location>
        <position position="296"/>
    </location>
    <ligand>
        <name>Mg(2+)</name>
        <dbReference type="ChEBI" id="CHEBI:18420"/>
    </ligand>
</feature>
<dbReference type="InterPro" id="IPR044298">
    <property type="entry name" value="MIG/MutY"/>
</dbReference>